<comment type="caution">
    <text evidence="4">The sequence shown here is derived from an EMBL/GenBank/DDBJ whole genome shotgun (WGS) entry which is preliminary data.</text>
</comment>
<evidence type="ECO:0000313" key="4">
    <source>
        <dbReference type="EMBL" id="TCO78228.1"/>
    </source>
</evidence>
<keyword evidence="2 4" id="KW-0378">Hydrolase</keyword>
<evidence type="ECO:0000313" key="5">
    <source>
        <dbReference type="Proteomes" id="UP000294980"/>
    </source>
</evidence>
<reference evidence="4 5" key="1">
    <citation type="submission" date="2019-03" db="EMBL/GenBank/DDBJ databases">
        <title>Genomic Encyclopedia of Type Strains, Phase IV (KMG-IV): sequencing the most valuable type-strain genomes for metagenomic binning, comparative biology and taxonomic classification.</title>
        <authorList>
            <person name="Goeker M."/>
        </authorList>
    </citation>
    <scope>NUCLEOTIDE SEQUENCE [LARGE SCALE GENOMIC DNA]</scope>
    <source>
        <strain evidence="4 5">DSM 23344</strain>
    </source>
</reference>
<dbReference type="InterPro" id="IPR002410">
    <property type="entry name" value="Peptidase_S33"/>
</dbReference>
<dbReference type="Proteomes" id="UP000294980">
    <property type="component" value="Unassembled WGS sequence"/>
</dbReference>
<accession>A0A4R2L6E7</accession>
<dbReference type="InterPro" id="IPR050266">
    <property type="entry name" value="AB_hydrolase_sf"/>
</dbReference>
<dbReference type="InterPro" id="IPR029058">
    <property type="entry name" value="AB_hydrolase_fold"/>
</dbReference>
<dbReference type="GO" id="GO:0016020">
    <property type="term" value="C:membrane"/>
    <property type="evidence" value="ECO:0007669"/>
    <property type="project" value="TreeGrafter"/>
</dbReference>
<dbReference type="PANTHER" id="PTHR43798">
    <property type="entry name" value="MONOACYLGLYCEROL LIPASE"/>
    <property type="match status" value="1"/>
</dbReference>
<dbReference type="GO" id="GO:0008233">
    <property type="term" value="F:peptidase activity"/>
    <property type="evidence" value="ECO:0007669"/>
    <property type="project" value="InterPro"/>
</dbReference>
<gene>
    <name evidence="4" type="ORF">EV688_10141</name>
</gene>
<dbReference type="PANTHER" id="PTHR43798:SF27">
    <property type="entry name" value="HYDROLASE ALPHA_BETA HYDROLASE FOLD FAMILY"/>
    <property type="match status" value="1"/>
</dbReference>
<dbReference type="SUPFAM" id="SSF53474">
    <property type="entry name" value="alpha/beta-Hydrolases"/>
    <property type="match status" value="1"/>
</dbReference>
<comment type="similarity">
    <text evidence="1">Belongs to the peptidase S33 family.</text>
</comment>
<organism evidence="4 5">
    <name type="scientific">Chromatocurvus halotolerans</name>
    <dbReference type="NCBI Taxonomy" id="1132028"/>
    <lineage>
        <taxon>Bacteria</taxon>
        <taxon>Pseudomonadati</taxon>
        <taxon>Pseudomonadota</taxon>
        <taxon>Gammaproteobacteria</taxon>
        <taxon>Cellvibrionales</taxon>
        <taxon>Halieaceae</taxon>
        <taxon>Chromatocurvus</taxon>
    </lineage>
</organism>
<evidence type="ECO:0000259" key="3">
    <source>
        <dbReference type="Pfam" id="PF00561"/>
    </source>
</evidence>
<dbReference type="Pfam" id="PF00561">
    <property type="entry name" value="Abhydrolase_1"/>
    <property type="match status" value="1"/>
</dbReference>
<dbReference type="InterPro" id="IPR000073">
    <property type="entry name" value="AB_hydrolase_1"/>
</dbReference>
<keyword evidence="5" id="KW-1185">Reference proteome</keyword>
<feature type="domain" description="AB hydrolase-1" evidence="3">
    <location>
        <begin position="113"/>
        <end position="477"/>
    </location>
</feature>
<name>A0A4R2L6E7_9GAMM</name>
<sequence>MGPSPSLTDPPSDAAGARVADMNSHLLTVMVGAFGLACLLTAETAEANDPSDIMASVGELTFRECHISNAERSRAVQCARMAVPEDYANPDGTRLSLRVVRLAARNSTGAGTPLLAIAGGPGQAASEAFLHLDHLFPDVARDRDFYLVDQRGTGGSNPQHCDLDDEALLQVESDMGQIRRATRECLAQFDGDPTLYTTSIAIRDLERVREALGVPRWHLFGVSYGTRVAQHYLRRHPRVIRTAVLDSVVPATEALGPDIALRSQQALDAFLDRCETDTACSDAFPNLAQGLESLLADLEDAPRHLRYENPRTGGLDDMHFSRAHLVGVLRLSLYQSEQLSILPPMLYQAYALDNFTALARTADAIVKQMTGTLAVGMHNSVVCTEDAPFFALDGPKLEALSKTYMGDLVVRALEVTCEEWPAGVTDAGFRTPVTADVPVLLLSGEADPITPPAYAEAVLAHLPRGRHLVAPGQGHFVSPRGCLPRLVAQFISSDGSAEPAVDCLDRLQPAPLFINANGPTP</sequence>
<proteinExistence type="inferred from homology"/>
<dbReference type="EMBL" id="SLWX01000001">
    <property type="protein sequence ID" value="TCO78228.1"/>
    <property type="molecule type" value="Genomic_DNA"/>
</dbReference>
<dbReference type="AlphaFoldDB" id="A0A4R2L6E7"/>
<dbReference type="Gene3D" id="3.40.50.1820">
    <property type="entry name" value="alpha/beta hydrolase"/>
    <property type="match status" value="1"/>
</dbReference>
<dbReference type="GO" id="GO:0006508">
    <property type="term" value="P:proteolysis"/>
    <property type="evidence" value="ECO:0007669"/>
    <property type="project" value="InterPro"/>
</dbReference>
<dbReference type="OrthoDB" id="4510475at2"/>
<protein>
    <submittedName>
        <fullName evidence="4">Alpha/beta hydrolase family protein</fullName>
    </submittedName>
</protein>
<dbReference type="PRINTS" id="PR00793">
    <property type="entry name" value="PROAMNOPTASE"/>
</dbReference>
<evidence type="ECO:0000256" key="2">
    <source>
        <dbReference type="ARBA" id="ARBA00022801"/>
    </source>
</evidence>
<evidence type="ECO:0000256" key="1">
    <source>
        <dbReference type="ARBA" id="ARBA00010088"/>
    </source>
</evidence>